<organism evidence="2 3">
    <name type="scientific">Ancylobacter novellus</name>
    <name type="common">Thiobacillus novellus</name>
    <dbReference type="NCBI Taxonomy" id="921"/>
    <lineage>
        <taxon>Bacteria</taxon>
        <taxon>Pseudomonadati</taxon>
        <taxon>Pseudomonadota</taxon>
        <taxon>Alphaproteobacteria</taxon>
        <taxon>Hyphomicrobiales</taxon>
        <taxon>Xanthobacteraceae</taxon>
        <taxon>Ancylobacter</taxon>
    </lineage>
</organism>
<evidence type="ECO:0000313" key="2">
    <source>
        <dbReference type="EMBL" id="PZQ16932.1"/>
    </source>
</evidence>
<feature type="region of interest" description="Disordered" evidence="1">
    <location>
        <begin position="343"/>
        <end position="373"/>
    </location>
</feature>
<reference evidence="2 3" key="1">
    <citation type="submission" date="2017-08" db="EMBL/GenBank/DDBJ databases">
        <title>Infants hospitalized years apart are colonized by the same room-sourced microbial strains.</title>
        <authorList>
            <person name="Brooks B."/>
            <person name="Olm M.R."/>
            <person name="Firek B.A."/>
            <person name="Baker R."/>
            <person name="Thomas B.C."/>
            <person name="Morowitz M.J."/>
            <person name="Banfield J.F."/>
        </authorList>
    </citation>
    <scope>NUCLEOTIDE SEQUENCE [LARGE SCALE GENOMIC DNA]</scope>
    <source>
        <strain evidence="2">S2_005_003_R2_43</strain>
    </source>
</reference>
<gene>
    <name evidence="2" type="ORF">DI565_05945</name>
</gene>
<evidence type="ECO:0000313" key="3">
    <source>
        <dbReference type="Proteomes" id="UP000249577"/>
    </source>
</evidence>
<dbReference type="Gene3D" id="1.10.530.10">
    <property type="match status" value="1"/>
</dbReference>
<protein>
    <recommendedName>
        <fullName evidence="4">Transglycosylase SLT domain-containing protein</fullName>
    </recommendedName>
</protein>
<dbReference type="SUPFAM" id="SSF53955">
    <property type="entry name" value="Lysozyme-like"/>
    <property type="match status" value="1"/>
</dbReference>
<evidence type="ECO:0000256" key="1">
    <source>
        <dbReference type="SAM" id="MobiDB-lite"/>
    </source>
</evidence>
<evidence type="ECO:0008006" key="4">
    <source>
        <dbReference type="Google" id="ProtNLM"/>
    </source>
</evidence>
<dbReference type="AlphaFoldDB" id="A0A2W5KJ35"/>
<dbReference type="Proteomes" id="UP000249577">
    <property type="component" value="Unassembled WGS sequence"/>
</dbReference>
<dbReference type="InterPro" id="IPR023346">
    <property type="entry name" value="Lysozyme-like_dom_sf"/>
</dbReference>
<sequence>MGAGRASGARARIDRERETMQLLSPSEAAGRVTAALKGAAEATGAGFDYLVRTATRESSLNPTAKASTSSARGLFQFIDSTWLQVLKEEGPKLGLGEAAADVTKSASGRYTVADPQRRAELLALRDDPRASALLAGAFTRRNALAFQAAHGRAASEGELYAAHFLGAQGAIELTTLATNQPTASAAEAFPAQAAANRSIFYDKGRPRTAREVYDRLTATPGAAPTTAVASAAPVTTPKSAVMTVSLQSTVVDDAPAPYNGGREDDGRAFHSLFKTGRRSPVAAYVQQAWSGVGAAGLAADPPATAQRARAASAALSYANAGEGFAATPKAAAAVAAVDAAGQSSAGKKRAAKAKATPLPTPAPIAQAAQEKPAERKTGLLSFLGITLQAPTASRYSGPRGRP</sequence>
<proteinExistence type="predicted"/>
<accession>A0A2W5KJ35</accession>
<dbReference type="EMBL" id="QFPN01000003">
    <property type="protein sequence ID" value="PZQ16932.1"/>
    <property type="molecule type" value="Genomic_DNA"/>
</dbReference>
<feature type="compositionally biased region" description="Low complexity" evidence="1">
    <location>
        <begin position="353"/>
        <end position="368"/>
    </location>
</feature>
<name>A0A2W5KJ35_ANCNO</name>
<comment type="caution">
    <text evidence="2">The sequence shown here is derived from an EMBL/GenBank/DDBJ whole genome shotgun (WGS) entry which is preliminary data.</text>
</comment>